<dbReference type="PANTHER" id="PTHR45528:SF1">
    <property type="entry name" value="SENSOR HISTIDINE KINASE CPXA"/>
    <property type="match status" value="1"/>
</dbReference>
<feature type="domain" description="HAMP" evidence="16">
    <location>
        <begin position="185"/>
        <end position="237"/>
    </location>
</feature>
<dbReference type="OrthoDB" id="9780718at2"/>
<dbReference type="Gene3D" id="3.30.565.10">
    <property type="entry name" value="Histidine kinase-like ATPase, C-terminal domain"/>
    <property type="match status" value="1"/>
</dbReference>
<feature type="transmembrane region" description="Helical" evidence="14">
    <location>
        <begin position="15"/>
        <end position="37"/>
    </location>
</feature>
<evidence type="ECO:0000259" key="16">
    <source>
        <dbReference type="PROSITE" id="PS50885"/>
    </source>
</evidence>
<evidence type="ECO:0000313" key="17">
    <source>
        <dbReference type="EMBL" id="OEF99940.1"/>
    </source>
</evidence>
<dbReference type="InterPro" id="IPR050398">
    <property type="entry name" value="HssS/ArlS-like"/>
</dbReference>
<dbReference type="CDD" id="cd06225">
    <property type="entry name" value="HAMP"/>
    <property type="match status" value="1"/>
</dbReference>
<sequence length="461" mass="52830">MVIKLKIKMKIGSKIFVTYMLLLVITFLVAFGSFRFLSYKYLIAETREQLLKGGKLISELYKTAPLVDTGIRSQIYNKRRIEVANRIIDAHIIIMNRDKKIIYSTVKIDNYNEILDLSNKLNNHREYVSVRTPIYEKNHNIKGYVVLFAKVREIKRLNNLMFITQLFSFIIAAVIALIIGYLLKNSLTRPLKLLTEKTKYFSLKKFDSDLEINTGDEIEELATSFNQMARRLKYYDERQKRFLQNISHELKTPLMAIQGNAEAIKDGIVQGIEVDNSLEIIIAESQRLKKLVDEIIYLTKIENVNDTFNFNERNLNEIILTAVRSVKNLADQKAITIEIKSNLDIIGNYDKEKLIRAFINILGNGIRYAKSLILIESSIVDDKIEIKIIDDGNGFKDGEEKKIFERFYKGENGGTGIGLAISKAIIEAHKGSIEAYNNTPNGAIFKITLPIYPNKSNNPKV</sequence>
<feature type="transmembrane region" description="Helical" evidence="14">
    <location>
        <begin position="160"/>
        <end position="183"/>
    </location>
</feature>
<name>A0A1D2YW32_9BACI</name>
<evidence type="ECO:0000256" key="9">
    <source>
        <dbReference type="ARBA" id="ARBA00022777"/>
    </source>
</evidence>
<feature type="domain" description="Histidine kinase" evidence="15">
    <location>
        <begin position="245"/>
        <end position="453"/>
    </location>
</feature>
<evidence type="ECO:0000256" key="10">
    <source>
        <dbReference type="ARBA" id="ARBA00022840"/>
    </source>
</evidence>
<keyword evidence="13 14" id="KW-0472">Membrane</keyword>
<dbReference type="SUPFAM" id="SSF158472">
    <property type="entry name" value="HAMP domain-like"/>
    <property type="match status" value="1"/>
</dbReference>
<dbReference type="InterPro" id="IPR004358">
    <property type="entry name" value="Sig_transdc_His_kin-like_C"/>
</dbReference>
<dbReference type="PRINTS" id="PR00344">
    <property type="entry name" value="BCTRLSENSOR"/>
</dbReference>
<dbReference type="SUPFAM" id="SSF55874">
    <property type="entry name" value="ATPase domain of HSP90 chaperone/DNA topoisomerase II/histidine kinase"/>
    <property type="match status" value="1"/>
</dbReference>
<evidence type="ECO:0000256" key="7">
    <source>
        <dbReference type="ARBA" id="ARBA00022692"/>
    </source>
</evidence>
<keyword evidence="11 14" id="KW-1133">Transmembrane helix</keyword>
<keyword evidence="7 14" id="KW-0812">Transmembrane</keyword>
<dbReference type="Pfam" id="PF00512">
    <property type="entry name" value="HisKA"/>
    <property type="match status" value="1"/>
</dbReference>
<evidence type="ECO:0000256" key="12">
    <source>
        <dbReference type="ARBA" id="ARBA00023012"/>
    </source>
</evidence>
<dbReference type="Pfam" id="PF02518">
    <property type="entry name" value="HATPase_c"/>
    <property type="match status" value="1"/>
</dbReference>
<keyword evidence="5" id="KW-0597">Phosphoprotein</keyword>
<evidence type="ECO:0000259" key="15">
    <source>
        <dbReference type="PROSITE" id="PS50109"/>
    </source>
</evidence>
<dbReference type="PROSITE" id="PS50109">
    <property type="entry name" value="HIS_KIN"/>
    <property type="match status" value="1"/>
</dbReference>
<dbReference type="Gene3D" id="6.10.340.10">
    <property type="match status" value="1"/>
</dbReference>
<keyword evidence="8" id="KW-0547">Nucleotide-binding</keyword>
<dbReference type="FunFam" id="1.10.287.130:FF:000001">
    <property type="entry name" value="Two-component sensor histidine kinase"/>
    <property type="match status" value="1"/>
</dbReference>
<evidence type="ECO:0000256" key="1">
    <source>
        <dbReference type="ARBA" id="ARBA00000085"/>
    </source>
</evidence>
<dbReference type="SMART" id="SM00387">
    <property type="entry name" value="HATPase_c"/>
    <property type="match status" value="1"/>
</dbReference>
<dbReference type="InterPro" id="IPR036890">
    <property type="entry name" value="HATPase_C_sf"/>
</dbReference>
<gene>
    <name evidence="17" type="ORF">BHF71_07015</name>
</gene>
<reference evidence="17 18" key="1">
    <citation type="submission" date="2016-09" db="EMBL/GenBank/DDBJ databases">
        <title>Draft genome sequence for the type strain of Vulcanibacillus modesticaldus BR, a strictly anaerobic, moderately thermophilic, and nitrate-reducing bacterium from deep sea-hydrothermal vents of the Mid-Atlantic Ridge.</title>
        <authorList>
            <person name="Abin C.A."/>
            <person name="Hollibaugh J.T."/>
        </authorList>
    </citation>
    <scope>NUCLEOTIDE SEQUENCE [LARGE SCALE GENOMIC DNA]</scope>
    <source>
        <strain evidence="17 18">BR</strain>
    </source>
</reference>
<dbReference type="SMART" id="SM00388">
    <property type="entry name" value="HisKA"/>
    <property type="match status" value="1"/>
</dbReference>
<keyword evidence="18" id="KW-1185">Reference proteome</keyword>
<keyword evidence="10" id="KW-0067">ATP-binding</keyword>
<dbReference type="PROSITE" id="PS50885">
    <property type="entry name" value="HAMP"/>
    <property type="match status" value="1"/>
</dbReference>
<dbReference type="InterPro" id="IPR005467">
    <property type="entry name" value="His_kinase_dom"/>
</dbReference>
<comment type="subcellular location">
    <subcellularLocation>
        <location evidence="2">Cell membrane</location>
        <topology evidence="2">Multi-pass membrane protein</topology>
    </subcellularLocation>
</comment>
<comment type="caution">
    <text evidence="17">The sequence shown here is derived from an EMBL/GenBank/DDBJ whole genome shotgun (WGS) entry which is preliminary data.</text>
</comment>
<evidence type="ECO:0000256" key="3">
    <source>
        <dbReference type="ARBA" id="ARBA00012438"/>
    </source>
</evidence>
<dbReference type="AlphaFoldDB" id="A0A1D2YW32"/>
<keyword evidence="6" id="KW-0808">Transferase</keyword>
<evidence type="ECO:0000256" key="6">
    <source>
        <dbReference type="ARBA" id="ARBA00022679"/>
    </source>
</evidence>
<keyword evidence="9" id="KW-0418">Kinase</keyword>
<dbReference type="InterPro" id="IPR003661">
    <property type="entry name" value="HisK_dim/P_dom"/>
</dbReference>
<dbReference type="InterPro" id="IPR003594">
    <property type="entry name" value="HATPase_dom"/>
</dbReference>
<dbReference type="GO" id="GO:0000155">
    <property type="term" value="F:phosphorelay sensor kinase activity"/>
    <property type="evidence" value="ECO:0007669"/>
    <property type="project" value="InterPro"/>
</dbReference>
<evidence type="ECO:0000256" key="2">
    <source>
        <dbReference type="ARBA" id="ARBA00004651"/>
    </source>
</evidence>
<evidence type="ECO:0000256" key="4">
    <source>
        <dbReference type="ARBA" id="ARBA00022475"/>
    </source>
</evidence>
<dbReference type="STRING" id="337097.BHF71_07015"/>
<dbReference type="RefSeq" id="WP_069656160.1">
    <property type="nucleotide sequence ID" value="NZ_MIJF01000011.1"/>
</dbReference>
<dbReference type="SMART" id="SM00304">
    <property type="entry name" value="HAMP"/>
    <property type="match status" value="1"/>
</dbReference>
<dbReference type="InterPro" id="IPR003660">
    <property type="entry name" value="HAMP_dom"/>
</dbReference>
<organism evidence="17 18">
    <name type="scientific">Vulcanibacillus modesticaldus</name>
    <dbReference type="NCBI Taxonomy" id="337097"/>
    <lineage>
        <taxon>Bacteria</taxon>
        <taxon>Bacillati</taxon>
        <taxon>Bacillota</taxon>
        <taxon>Bacilli</taxon>
        <taxon>Bacillales</taxon>
        <taxon>Bacillaceae</taxon>
        <taxon>Vulcanibacillus</taxon>
    </lineage>
</organism>
<dbReference type="Proteomes" id="UP000243739">
    <property type="component" value="Unassembled WGS sequence"/>
</dbReference>
<evidence type="ECO:0000256" key="8">
    <source>
        <dbReference type="ARBA" id="ARBA00022741"/>
    </source>
</evidence>
<evidence type="ECO:0000256" key="13">
    <source>
        <dbReference type="ARBA" id="ARBA00023136"/>
    </source>
</evidence>
<evidence type="ECO:0000256" key="5">
    <source>
        <dbReference type="ARBA" id="ARBA00022553"/>
    </source>
</evidence>
<dbReference type="Pfam" id="PF00672">
    <property type="entry name" value="HAMP"/>
    <property type="match status" value="1"/>
</dbReference>
<dbReference type="Gene3D" id="1.10.287.130">
    <property type="match status" value="1"/>
</dbReference>
<comment type="catalytic activity">
    <reaction evidence="1">
        <text>ATP + protein L-histidine = ADP + protein N-phospho-L-histidine.</text>
        <dbReference type="EC" id="2.7.13.3"/>
    </reaction>
</comment>
<dbReference type="SUPFAM" id="SSF47384">
    <property type="entry name" value="Homodimeric domain of signal transducing histidine kinase"/>
    <property type="match status" value="1"/>
</dbReference>
<evidence type="ECO:0000256" key="11">
    <source>
        <dbReference type="ARBA" id="ARBA00022989"/>
    </source>
</evidence>
<evidence type="ECO:0000313" key="18">
    <source>
        <dbReference type="Proteomes" id="UP000243739"/>
    </source>
</evidence>
<dbReference type="GO" id="GO:0005886">
    <property type="term" value="C:plasma membrane"/>
    <property type="evidence" value="ECO:0007669"/>
    <property type="project" value="UniProtKB-SubCell"/>
</dbReference>
<dbReference type="InterPro" id="IPR036097">
    <property type="entry name" value="HisK_dim/P_sf"/>
</dbReference>
<protein>
    <recommendedName>
        <fullName evidence="3">histidine kinase</fullName>
        <ecNumber evidence="3">2.7.13.3</ecNumber>
    </recommendedName>
</protein>
<keyword evidence="4" id="KW-1003">Cell membrane</keyword>
<proteinExistence type="predicted"/>
<keyword evidence="12" id="KW-0902">Two-component regulatory system</keyword>
<dbReference type="GO" id="GO:0005524">
    <property type="term" value="F:ATP binding"/>
    <property type="evidence" value="ECO:0007669"/>
    <property type="project" value="UniProtKB-KW"/>
</dbReference>
<dbReference type="EC" id="2.7.13.3" evidence="3"/>
<dbReference type="CDD" id="cd00082">
    <property type="entry name" value="HisKA"/>
    <property type="match status" value="1"/>
</dbReference>
<dbReference type="EMBL" id="MIJF01000011">
    <property type="protein sequence ID" value="OEF99940.1"/>
    <property type="molecule type" value="Genomic_DNA"/>
</dbReference>
<dbReference type="PANTHER" id="PTHR45528">
    <property type="entry name" value="SENSOR HISTIDINE KINASE CPXA"/>
    <property type="match status" value="1"/>
</dbReference>
<accession>A0A1D2YW32</accession>
<evidence type="ECO:0000256" key="14">
    <source>
        <dbReference type="SAM" id="Phobius"/>
    </source>
</evidence>